<dbReference type="EMBL" id="MLFS01000005">
    <property type="protein sequence ID" value="ORM74683.1"/>
    <property type="molecule type" value="Genomic_DNA"/>
</dbReference>
<dbReference type="Pfam" id="PF13478">
    <property type="entry name" value="XdhC_C"/>
    <property type="match status" value="1"/>
</dbReference>
<evidence type="ECO:0000259" key="1">
    <source>
        <dbReference type="Pfam" id="PF02625"/>
    </source>
</evidence>
<evidence type="ECO:0000259" key="2">
    <source>
        <dbReference type="Pfam" id="PF13478"/>
    </source>
</evidence>
<dbReference type="Gene3D" id="3.40.50.720">
    <property type="entry name" value="NAD(P)-binding Rossmann-like Domain"/>
    <property type="match status" value="1"/>
</dbReference>
<feature type="domain" description="XdhC Rossmann" evidence="2">
    <location>
        <begin position="166"/>
        <end position="313"/>
    </location>
</feature>
<sequence>MHSLDQQVIEQALNWLQRGKTVWLCTVLHSWGSAPRAPGAMLVADGEGNWQGSLSGGCIEEDFLMRLRQGAWQRCSERVRYGGDGLTSPVQLPCGGVLDVLVERFTAQPDALALFGAMQSALQGGPLLARYVSPGISHEWQHVPALPVLRYDDDSVVVPVGAVHTVIIAGYSSVAADSIRFALMLGFNVVVCEHREAEFAQLCRSVTASDNLLCVQLHPARYLAQHGASAATAILCLTHDPRVDDLTLMEAVHTEAFYIGAMGSVKNSQRRLQRLAAIEELSAQDLARIHAPVGLPIGSKTPAEIALATLADIVRVKNGVAQMQEDRHHA</sequence>
<dbReference type="AlphaFoldDB" id="A0A1X1DD82"/>
<feature type="domain" description="XdhC- CoxI" evidence="1">
    <location>
        <begin position="15"/>
        <end position="82"/>
    </location>
</feature>
<dbReference type="OrthoDB" id="9815497at2"/>
<dbReference type="Pfam" id="PF02625">
    <property type="entry name" value="XdhC_CoxI"/>
    <property type="match status" value="1"/>
</dbReference>
<dbReference type="Proteomes" id="UP000193104">
    <property type="component" value="Unassembled WGS sequence"/>
</dbReference>
<reference evidence="3 4" key="1">
    <citation type="journal article" date="2017" name="Antonie Van Leeuwenhoek">
        <title>Phylogenomic resolution of the bacterial genus Pantoea and its relationship with Erwinia and Tatumella.</title>
        <authorList>
            <person name="Palmer M."/>
            <person name="Steenkamp E.T."/>
            <person name="Coetzee M.P."/>
            <person name="Chan W.Y."/>
            <person name="van Zyl E."/>
            <person name="De Maayer P."/>
            <person name="Coutinho T.A."/>
            <person name="Blom J."/>
            <person name="Smits T.H."/>
            <person name="Duffy B."/>
            <person name="Venter S.N."/>
        </authorList>
    </citation>
    <scope>NUCLEOTIDE SEQUENCE [LARGE SCALE GENOMIC DNA]</scope>
    <source>
        <strain evidence="3 4">LMG 26277</strain>
    </source>
</reference>
<evidence type="ECO:0000313" key="4">
    <source>
        <dbReference type="Proteomes" id="UP000193104"/>
    </source>
</evidence>
<dbReference type="STRING" id="1076551.HA48_03005"/>
<dbReference type="InterPro" id="IPR027051">
    <property type="entry name" value="XdhC_Rossmann_dom"/>
</dbReference>
<accession>A0A1X1DD82</accession>
<dbReference type="RefSeq" id="WP_128599721.1">
    <property type="nucleotide sequence ID" value="NZ_MLFS01000005.1"/>
</dbReference>
<dbReference type="InterPro" id="IPR003777">
    <property type="entry name" value="XdhC_CoxI"/>
</dbReference>
<keyword evidence="4" id="KW-1185">Reference proteome</keyword>
<dbReference type="PANTHER" id="PTHR30388:SF4">
    <property type="entry name" value="MOLYBDENUM COFACTOR INSERTION CHAPERONE PAOD"/>
    <property type="match status" value="1"/>
</dbReference>
<protein>
    <submittedName>
        <fullName evidence="3">XshC-Cox1 family protein</fullName>
    </submittedName>
</protein>
<proteinExistence type="predicted"/>
<organism evidence="3 4">
    <name type="scientific">Pantoea wallisii</name>
    <dbReference type="NCBI Taxonomy" id="1076551"/>
    <lineage>
        <taxon>Bacteria</taxon>
        <taxon>Pseudomonadati</taxon>
        <taxon>Pseudomonadota</taxon>
        <taxon>Gammaproteobacteria</taxon>
        <taxon>Enterobacterales</taxon>
        <taxon>Erwiniaceae</taxon>
        <taxon>Pantoea</taxon>
    </lineage>
</organism>
<dbReference type="InterPro" id="IPR052698">
    <property type="entry name" value="MoCofactor_Util/Proc"/>
</dbReference>
<dbReference type="PANTHER" id="PTHR30388">
    <property type="entry name" value="ALDEHYDE OXIDOREDUCTASE MOLYBDENUM COFACTOR ASSEMBLY PROTEIN"/>
    <property type="match status" value="1"/>
</dbReference>
<name>A0A1X1DD82_9GAMM</name>
<comment type="caution">
    <text evidence="3">The sequence shown here is derived from an EMBL/GenBank/DDBJ whole genome shotgun (WGS) entry which is preliminary data.</text>
</comment>
<gene>
    <name evidence="3" type="ORF">HA48_03005</name>
</gene>
<evidence type="ECO:0000313" key="3">
    <source>
        <dbReference type="EMBL" id="ORM74683.1"/>
    </source>
</evidence>